<dbReference type="AlphaFoldDB" id="A0AAP0NNH5"/>
<organism evidence="1 2">
    <name type="scientific">Stephania yunnanensis</name>
    <dbReference type="NCBI Taxonomy" id="152371"/>
    <lineage>
        <taxon>Eukaryota</taxon>
        <taxon>Viridiplantae</taxon>
        <taxon>Streptophyta</taxon>
        <taxon>Embryophyta</taxon>
        <taxon>Tracheophyta</taxon>
        <taxon>Spermatophyta</taxon>
        <taxon>Magnoliopsida</taxon>
        <taxon>Ranunculales</taxon>
        <taxon>Menispermaceae</taxon>
        <taxon>Menispermoideae</taxon>
        <taxon>Cissampelideae</taxon>
        <taxon>Stephania</taxon>
    </lineage>
</organism>
<dbReference type="Proteomes" id="UP001420932">
    <property type="component" value="Unassembled WGS sequence"/>
</dbReference>
<gene>
    <name evidence="1" type="ORF">Syun_020714</name>
</gene>
<reference evidence="1 2" key="1">
    <citation type="submission" date="2024-01" db="EMBL/GenBank/DDBJ databases">
        <title>Genome assemblies of Stephania.</title>
        <authorList>
            <person name="Yang L."/>
        </authorList>
    </citation>
    <scope>NUCLEOTIDE SEQUENCE [LARGE SCALE GENOMIC DNA]</scope>
    <source>
        <strain evidence="1">YNDBR</strain>
        <tissue evidence="1">Leaf</tissue>
    </source>
</reference>
<comment type="caution">
    <text evidence="1">The sequence shown here is derived from an EMBL/GenBank/DDBJ whole genome shotgun (WGS) entry which is preliminary data.</text>
</comment>
<evidence type="ECO:0000313" key="1">
    <source>
        <dbReference type="EMBL" id="KAK9113917.1"/>
    </source>
</evidence>
<accession>A0AAP0NNH5</accession>
<evidence type="ECO:0000313" key="2">
    <source>
        <dbReference type="Proteomes" id="UP001420932"/>
    </source>
</evidence>
<name>A0AAP0NNH5_9MAGN</name>
<protein>
    <submittedName>
        <fullName evidence="1">Uncharacterized protein</fullName>
    </submittedName>
</protein>
<sequence>MEEEKDVFYVVRKGDIVGVYNTLTDSPSFHSSSICDPPISIYKGYCLSKEDREISCFTWAYKC</sequence>
<dbReference type="EMBL" id="JBBNAF010000009">
    <property type="protein sequence ID" value="KAK9113917.1"/>
    <property type="molecule type" value="Genomic_DNA"/>
</dbReference>
<keyword evidence="2" id="KW-1185">Reference proteome</keyword>
<proteinExistence type="predicted"/>